<name>A0A1G7LIL1_9RHOB</name>
<keyword evidence="2 4" id="KW-0732">Signal</keyword>
<sequence length="364" mass="38294">MRIFNGVALAAALATGASVQAADVNVTYAAYGPPSSSNVEFGIIPFLETAKAMSEGTIEYTLHSGGSLLGAKAMLGGMKDGVVDGGQVLAVYYPAELPLSNLAMALAPMLRSGGPALAAAITDYILTECPGCKAEMEANNIMFLGSYSTTSYSLLCTKPIDTLESLAGLKVRVPGDFSYLASYLGMTPVNMGIGETYESLQRGALDCTLAPVGWLKQFSLGEVAKNVLDVSYGVSYGGPIISLTKSFWDGLDDTQKTAFQTGAAIGIFRAANGYIASDAEVLADASGYSIVEPGEALLAKLGEFNPYFNEVLISRAKESGIADADAIVSGFRETLDMWTAAMEDIGDDEDAFVQKMMDEVYNDM</sequence>
<dbReference type="EMBL" id="FNAV01000024">
    <property type="protein sequence ID" value="SDF49226.1"/>
    <property type="molecule type" value="Genomic_DNA"/>
</dbReference>
<evidence type="ECO:0000256" key="2">
    <source>
        <dbReference type="ARBA" id="ARBA00022729"/>
    </source>
</evidence>
<comment type="subcellular location">
    <subcellularLocation>
        <location evidence="1">Periplasm</location>
    </subcellularLocation>
</comment>
<protein>
    <submittedName>
        <fullName evidence="5">TRAP-type C4-dicarboxylate transport system, substrate-binding protein</fullName>
    </submittedName>
</protein>
<dbReference type="RefSeq" id="WP_089963650.1">
    <property type="nucleotide sequence ID" value="NZ_FNAV01000024.1"/>
</dbReference>
<dbReference type="CDD" id="cd13666">
    <property type="entry name" value="PBP2_TRAP_DctP_like_1"/>
    <property type="match status" value="1"/>
</dbReference>
<evidence type="ECO:0000313" key="6">
    <source>
        <dbReference type="Proteomes" id="UP000198994"/>
    </source>
</evidence>
<dbReference type="Gene3D" id="3.40.190.170">
    <property type="entry name" value="Bacterial extracellular solute-binding protein, family 7"/>
    <property type="match status" value="1"/>
</dbReference>
<dbReference type="STRING" id="282683.SAMN04488105_12424"/>
<dbReference type="InterPro" id="IPR038404">
    <property type="entry name" value="TRAP_DctP_sf"/>
</dbReference>
<dbReference type="PANTHER" id="PTHR33376">
    <property type="match status" value="1"/>
</dbReference>
<keyword evidence="3" id="KW-0574">Periplasm</keyword>
<evidence type="ECO:0000256" key="3">
    <source>
        <dbReference type="ARBA" id="ARBA00022764"/>
    </source>
</evidence>
<reference evidence="6" key="1">
    <citation type="submission" date="2016-10" db="EMBL/GenBank/DDBJ databases">
        <authorList>
            <person name="Varghese N."/>
            <person name="Submissions S."/>
        </authorList>
    </citation>
    <scope>NUCLEOTIDE SEQUENCE [LARGE SCALE GENOMIC DNA]</scope>
    <source>
        <strain evidence="6">DSM 10146</strain>
    </source>
</reference>
<evidence type="ECO:0000313" key="5">
    <source>
        <dbReference type="EMBL" id="SDF49226.1"/>
    </source>
</evidence>
<organism evidence="5 6">
    <name type="scientific">Salipiger thiooxidans</name>
    <dbReference type="NCBI Taxonomy" id="282683"/>
    <lineage>
        <taxon>Bacteria</taxon>
        <taxon>Pseudomonadati</taxon>
        <taxon>Pseudomonadota</taxon>
        <taxon>Alphaproteobacteria</taxon>
        <taxon>Rhodobacterales</taxon>
        <taxon>Roseobacteraceae</taxon>
        <taxon>Salipiger</taxon>
    </lineage>
</organism>
<dbReference type="InterPro" id="IPR018389">
    <property type="entry name" value="DctP_fam"/>
</dbReference>
<gene>
    <name evidence="5" type="ORF">SAMN04488105_12424</name>
</gene>
<proteinExistence type="predicted"/>
<dbReference type="Pfam" id="PF03480">
    <property type="entry name" value="DctP"/>
    <property type="match status" value="1"/>
</dbReference>
<dbReference type="OrthoDB" id="7239472at2"/>
<feature type="chain" id="PRO_5011666623" evidence="4">
    <location>
        <begin position="22"/>
        <end position="364"/>
    </location>
</feature>
<evidence type="ECO:0000256" key="4">
    <source>
        <dbReference type="SAM" id="SignalP"/>
    </source>
</evidence>
<dbReference type="Proteomes" id="UP000198994">
    <property type="component" value="Unassembled WGS sequence"/>
</dbReference>
<dbReference type="GO" id="GO:0055085">
    <property type="term" value="P:transmembrane transport"/>
    <property type="evidence" value="ECO:0007669"/>
    <property type="project" value="InterPro"/>
</dbReference>
<dbReference type="AlphaFoldDB" id="A0A1G7LIL1"/>
<evidence type="ECO:0000256" key="1">
    <source>
        <dbReference type="ARBA" id="ARBA00004418"/>
    </source>
</evidence>
<accession>A0A1G7LIL1</accession>
<dbReference type="NCBIfam" id="NF037995">
    <property type="entry name" value="TRAP_S1"/>
    <property type="match status" value="1"/>
</dbReference>
<keyword evidence="6" id="KW-1185">Reference proteome</keyword>
<dbReference type="PANTHER" id="PTHR33376:SF15">
    <property type="entry name" value="BLL6794 PROTEIN"/>
    <property type="match status" value="1"/>
</dbReference>
<feature type="signal peptide" evidence="4">
    <location>
        <begin position="1"/>
        <end position="21"/>
    </location>
</feature>
<dbReference type="GO" id="GO:0042597">
    <property type="term" value="C:periplasmic space"/>
    <property type="evidence" value="ECO:0007669"/>
    <property type="project" value="UniProtKB-SubCell"/>
</dbReference>